<feature type="compositionally biased region" description="Polar residues" evidence="1">
    <location>
        <begin position="198"/>
        <end position="209"/>
    </location>
</feature>
<dbReference type="Proteomes" id="UP000052943">
    <property type="component" value="Unassembled WGS sequence"/>
</dbReference>
<feature type="compositionally biased region" description="Basic residues" evidence="1">
    <location>
        <begin position="92"/>
        <end position="101"/>
    </location>
</feature>
<evidence type="ECO:0000256" key="1">
    <source>
        <dbReference type="SAM" id="MobiDB-lite"/>
    </source>
</evidence>
<gene>
    <name evidence="2" type="ORF">AM587_10016885</name>
</gene>
<dbReference type="EMBL" id="LNFO01006124">
    <property type="protein sequence ID" value="KUF64615.1"/>
    <property type="molecule type" value="Genomic_DNA"/>
</dbReference>
<feature type="compositionally biased region" description="Pro residues" evidence="1">
    <location>
        <begin position="122"/>
        <end position="141"/>
    </location>
</feature>
<dbReference type="OrthoDB" id="182237at2759"/>
<dbReference type="AlphaFoldDB" id="A0A0W8AYH6"/>
<feature type="compositionally biased region" description="Polar residues" evidence="1">
    <location>
        <begin position="223"/>
        <end position="252"/>
    </location>
</feature>
<evidence type="ECO:0000313" key="3">
    <source>
        <dbReference type="Proteomes" id="UP000052943"/>
    </source>
</evidence>
<feature type="compositionally biased region" description="Low complexity" evidence="1">
    <location>
        <begin position="142"/>
        <end position="162"/>
    </location>
</feature>
<name>A0A0W8AYH6_PHYNI</name>
<comment type="caution">
    <text evidence="2">The sequence shown here is derived from an EMBL/GenBank/DDBJ whole genome shotgun (WGS) entry which is preliminary data.</text>
</comment>
<sequence>MALADIMSVEMSAKYMDSSSSSSLSSDSDDVSSSSSSSAISSSSSDSESDSDAPRASVKKKTGPRARPGKRVDVALSDYGDDSDLDSATSGGRKKTKKKAKPAAPRRSPTKKKKVEKLAPIAVPPSLPPPPPPPPLPPPTAPDDSSSNSSLSDSSSSDSSDLSDSETPAPPPPPPTSNAAIAPVAPASTRPKRKATTKKNVSENPSSLKVTLKLPPGFIANSRGASTLNSSKKPSFQVTDSKATARIGSSTARKAKPVAGSRSTKKKQSAGRSQGATAAVPIPQANGALPAAPTNPVGPPVLPKLIPTGPTVPAGEIRGARELSLVDPALAGDHPEETIESNIPAHFNDPYAHGGDILRLLDMFFFCDENGYVTTQFGLKVD</sequence>
<feature type="region of interest" description="Disordered" evidence="1">
    <location>
        <begin position="13"/>
        <end position="277"/>
    </location>
</feature>
<feature type="compositionally biased region" description="Low complexity" evidence="1">
    <location>
        <begin position="17"/>
        <end position="46"/>
    </location>
</feature>
<protein>
    <submittedName>
        <fullName evidence="2">Uncharacterized protein</fullName>
    </submittedName>
</protein>
<proteinExistence type="predicted"/>
<feature type="compositionally biased region" description="Basic residues" evidence="1">
    <location>
        <begin position="57"/>
        <end position="69"/>
    </location>
</feature>
<organism evidence="2 3">
    <name type="scientific">Phytophthora nicotianae</name>
    <name type="common">Potato buckeye rot agent</name>
    <name type="synonym">Phytophthora parasitica</name>
    <dbReference type="NCBI Taxonomy" id="4792"/>
    <lineage>
        <taxon>Eukaryota</taxon>
        <taxon>Sar</taxon>
        <taxon>Stramenopiles</taxon>
        <taxon>Oomycota</taxon>
        <taxon>Peronosporomycetes</taxon>
        <taxon>Peronosporales</taxon>
        <taxon>Peronosporaceae</taxon>
        <taxon>Phytophthora</taxon>
    </lineage>
</organism>
<accession>A0A0W8AYH6</accession>
<evidence type="ECO:0000313" key="2">
    <source>
        <dbReference type="EMBL" id="KUF64615.1"/>
    </source>
</evidence>
<reference evidence="2 3" key="1">
    <citation type="submission" date="2015-11" db="EMBL/GenBank/DDBJ databases">
        <title>Genomes and virulence difference between two physiological races of Phytophthora nicotianae.</title>
        <authorList>
            <person name="Liu H."/>
            <person name="Ma X."/>
            <person name="Yu H."/>
            <person name="Fang D."/>
            <person name="Li Y."/>
            <person name="Wang X."/>
            <person name="Wang W."/>
            <person name="Dong Y."/>
            <person name="Xiao B."/>
        </authorList>
    </citation>
    <scope>NUCLEOTIDE SEQUENCE [LARGE SCALE GENOMIC DNA]</scope>
    <source>
        <strain evidence="3">race 0</strain>
    </source>
</reference>